<dbReference type="VEuPathDB" id="TriTrypDB:Lsey_0026_0230"/>
<reference evidence="2 3" key="1">
    <citation type="journal article" date="2015" name="PLoS Pathog.">
        <title>Leptomonas seymouri: Adaptations to the Dixenous Life Cycle Analyzed by Genome Sequencing, Transcriptome Profiling and Co-infection with Leishmania donovani.</title>
        <authorList>
            <person name="Kraeva N."/>
            <person name="Butenko A."/>
            <person name="Hlavacova J."/>
            <person name="Kostygov A."/>
            <person name="Myskova J."/>
            <person name="Grybchuk D."/>
            <person name="Lestinova T."/>
            <person name="Votypka J."/>
            <person name="Volf P."/>
            <person name="Opperdoes F."/>
            <person name="Flegontov P."/>
            <person name="Lukes J."/>
            <person name="Yurchenko V."/>
        </authorList>
    </citation>
    <scope>NUCLEOTIDE SEQUENCE [LARGE SCALE GENOMIC DNA]</scope>
    <source>
        <strain evidence="2 3">ATCC 30220</strain>
    </source>
</reference>
<organism evidence="2 3">
    <name type="scientific">Leptomonas seymouri</name>
    <dbReference type="NCBI Taxonomy" id="5684"/>
    <lineage>
        <taxon>Eukaryota</taxon>
        <taxon>Discoba</taxon>
        <taxon>Euglenozoa</taxon>
        <taxon>Kinetoplastea</taxon>
        <taxon>Metakinetoplastina</taxon>
        <taxon>Trypanosomatida</taxon>
        <taxon>Trypanosomatidae</taxon>
        <taxon>Leishmaniinae</taxon>
        <taxon>Leptomonas</taxon>
    </lineage>
</organism>
<feature type="compositionally biased region" description="Polar residues" evidence="1">
    <location>
        <begin position="92"/>
        <end position="106"/>
    </location>
</feature>
<dbReference type="EMBL" id="LJSK01000026">
    <property type="protein sequence ID" value="KPI89327.1"/>
    <property type="molecule type" value="Genomic_DNA"/>
</dbReference>
<keyword evidence="3" id="KW-1185">Reference proteome</keyword>
<evidence type="ECO:0000313" key="3">
    <source>
        <dbReference type="Proteomes" id="UP000038009"/>
    </source>
</evidence>
<name>A0A0N0P8B5_LEPSE</name>
<accession>A0A0N0P8B5</accession>
<dbReference type="AlphaFoldDB" id="A0A0N0P8B5"/>
<proteinExistence type="predicted"/>
<dbReference type="Proteomes" id="UP000038009">
    <property type="component" value="Unassembled WGS sequence"/>
</dbReference>
<protein>
    <submittedName>
        <fullName evidence="2">Uncharacterized protein</fullName>
    </submittedName>
</protein>
<evidence type="ECO:0000313" key="2">
    <source>
        <dbReference type="EMBL" id="KPI89327.1"/>
    </source>
</evidence>
<gene>
    <name evidence="2" type="ORF">ABL78_1556</name>
</gene>
<dbReference type="OMA" id="AQQECYT"/>
<comment type="caution">
    <text evidence="2">The sequence shown here is derived from an EMBL/GenBank/DDBJ whole genome shotgun (WGS) entry which is preliminary data.</text>
</comment>
<sequence>MEHALLEVLYLKPRKVLLQYDAKAHHEKLKHQPQLYAASSAEDCETVSDDNRVTAYTDLLDFITGAQQECYTLFGNDEGCWSVDEGAVEESASATRDSSVRVNSNEWSEDENAAENAAGRKRRRLNA</sequence>
<feature type="region of interest" description="Disordered" evidence="1">
    <location>
        <begin position="91"/>
        <end position="127"/>
    </location>
</feature>
<dbReference type="OrthoDB" id="261392at2759"/>
<evidence type="ECO:0000256" key="1">
    <source>
        <dbReference type="SAM" id="MobiDB-lite"/>
    </source>
</evidence>